<evidence type="ECO:0000256" key="2">
    <source>
        <dbReference type="SAM" id="Phobius"/>
    </source>
</evidence>
<keyword evidence="3" id="KW-0732">Signal</keyword>
<evidence type="ECO:0008006" key="6">
    <source>
        <dbReference type="Google" id="ProtNLM"/>
    </source>
</evidence>
<evidence type="ECO:0000256" key="3">
    <source>
        <dbReference type="SAM" id="SignalP"/>
    </source>
</evidence>
<dbReference type="STRING" id="685588.A0A067SX75"/>
<dbReference type="EMBL" id="KL142382">
    <property type="protein sequence ID" value="KDR74667.1"/>
    <property type="molecule type" value="Genomic_DNA"/>
</dbReference>
<accession>A0A067SX75</accession>
<feature type="compositionally biased region" description="Low complexity" evidence="1">
    <location>
        <begin position="296"/>
        <end position="305"/>
    </location>
</feature>
<feature type="transmembrane region" description="Helical" evidence="2">
    <location>
        <begin position="48"/>
        <end position="64"/>
    </location>
</feature>
<keyword evidence="2" id="KW-1133">Transmembrane helix</keyword>
<dbReference type="PANTHER" id="PTHR35043">
    <property type="entry name" value="TRANSCRIPTION FACTOR DOMAIN-CONTAINING PROTEIN"/>
    <property type="match status" value="1"/>
</dbReference>
<keyword evidence="2" id="KW-0472">Membrane</keyword>
<dbReference type="PANTHER" id="PTHR35043:SF7">
    <property type="entry name" value="TRANSCRIPTION FACTOR DOMAIN-CONTAINING PROTEIN"/>
    <property type="match status" value="1"/>
</dbReference>
<feature type="chain" id="PRO_5001646245" description="Wax synthase domain-containing protein" evidence="3">
    <location>
        <begin position="20"/>
        <end position="506"/>
    </location>
</feature>
<feature type="transmembrane region" description="Helical" evidence="2">
    <location>
        <begin position="422"/>
        <end position="443"/>
    </location>
</feature>
<organism evidence="4 5">
    <name type="scientific">Galerina marginata (strain CBS 339.88)</name>
    <dbReference type="NCBI Taxonomy" id="685588"/>
    <lineage>
        <taxon>Eukaryota</taxon>
        <taxon>Fungi</taxon>
        <taxon>Dikarya</taxon>
        <taxon>Basidiomycota</taxon>
        <taxon>Agaricomycotina</taxon>
        <taxon>Agaricomycetes</taxon>
        <taxon>Agaricomycetidae</taxon>
        <taxon>Agaricales</taxon>
        <taxon>Agaricineae</taxon>
        <taxon>Strophariaceae</taxon>
        <taxon>Galerina</taxon>
    </lineage>
</organism>
<feature type="transmembrane region" description="Helical" evidence="2">
    <location>
        <begin position="463"/>
        <end position="484"/>
    </location>
</feature>
<sequence>MPFILTIVYLLQGFIDANAAPPLDLLSQRTTIDAQQCVSLNARSKWDIVWSCLITIFACSWASVHPNILAPDEGLWKKTLQRFKLVFWSIISPELVIYWASVQWYGAYCLGKKYSEYGWTTTHGHFIQMGGFILYDGDKEAGVLVPGKFWDLFQEEKVAMPKVTEREIKDRSKSDKLAKAAVVIQTTWFIAQCIARRVRGLIITKLELVTLAFAALNAIMYAFWWDKPLDVTTTIRVHLSAAIRSHKPGTESEEPPKRTAAAPNNERRRAQCQRAGVMSEGAETPGTWSATAPDNANLPTPTPARTTLPCLTLTRTLNTSERTTGSGGPPRLLLPRSPLPPLASSLPFVSLYEGCSVSPPDTTVPRYLCACPSCKVHALPDVVSNVFVHFKLLASLHLFGVIHCAGWNFAFPSVIELNIWRFSSGIITAAAAIGVMNVLFSFLKRYYTTNSLVSRFRDVLRWLTLPMVPLYILARLTLLVEALISLRDLPQLALAGVKWTSFIPHV</sequence>
<name>A0A067SX75_GALM3</name>
<feature type="compositionally biased region" description="Basic and acidic residues" evidence="1">
    <location>
        <begin position="248"/>
        <end position="257"/>
    </location>
</feature>
<reference evidence="5" key="1">
    <citation type="journal article" date="2014" name="Proc. Natl. Acad. Sci. U.S.A.">
        <title>Extensive sampling of basidiomycete genomes demonstrates inadequacy of the white-rot/brown-rot paradigm for wood decay fungi.</title>
        <authorList>
            <person name="Riley R."/>
            <person name="Salamov A.A."/>
            <person name="Brown D.W."/>
            <person name="Nagy L.G."/>
            <person name="Floudas D."/>
            <person name="Held B.W."/>
            <person name="Levasseur A."/>
            <person name="Lombard V."/>
            <person name="Morin E."/>
            <person name="Otillar R."/>
            <person name="Lindquist E.A."/>
            <person name="Sun H."/>
            <person name="LaButti K.M."/>
            <person name="Schmutz J."/>
            <person name="Jabbour D."/>
            <person name="Luo H."/>
            <person name="Baker S.E."/>
            <person name="Pisabarro A.G."/>
            <person name="Walton J.D."/>
            <person name="Blanchette R.A."/>
            <person name="Henrissat B."/>
            <person name="Martin F."/>
            <person name="Cullen D."/>
            <person name="Hibbett D.S."/>
            <person name="Grigoriev I.V."/>
        </authorList>
    </citation>
    <scope>NUCLEOTIDE SEQUENCE [LARGE SCALE GENOMIC DNA]</scope>
    <source>
        <strain evidence="5">CBS 339.88</strain>
    </source>
</reference>
<evidence type="ECO:0000313" key="5">
    <source>
        <dbReference type="Proteomes" id="UP000027222"/>
    </source>
</evidence>
<dbReference type="HOGENOM" id="CLU_022883_6_1_1"/>
<dbReference type="AlphaFoldDB" id="A0A067SX75"/>
<feature type="signal peptide" evidence="3">
    <location>
        <begin position="1"/>
        <end position="19"/>
    </location>
</feature>
<dbReference type="Proteomes" id="UP000027222">
    <property type="component" value="Unassembled WGS sequence"/>
</dbReference>
<feature type="region of interest" description="Disordered" evidence="1">
    <location>
        <begin position="246"/>
        <end position="268"/>
    </location>
</feature>
<feature type="transmembrane region" description="Helical" evidence="2">
    <location>
        <begin position="85"/>
        <end position="105"/>
    </location>
</feature>
<proteinExistence type="predicted"/>
<keyword evidence="5" id="KW-1185">Reference proteome</keyword>
<feature type="region of interest" description="Disordered" evidence="1">
    <location>
        <begin position="281"/>
        <end position="305"/>
    </location>
</feature>
<dbReference type="OrthoDB" id="9451547at2759"/>
<gene>
    <name evidence="4" type="ORF">GALMADRAFT_70554</name>
</gene>
<evidence type="ECO:0000256" key="1">
    <source>
        <dbReference type="SAM" id="MobiDB-lite"/>
    </source>
</evidence>
<keyword evidence="2" id="KW-0812">Transmembrane</keyword>
<protein>
    <recommendedName>
        <fullName evidence="6">Wax synthase domain-containing protein</fullName>
    </recommendedName>
</protein>
<evidence type="ECO:0000313" key="4">
    <source>
        <dbReference type="EMBL" id="KDR74667.1"/>
    </source>
</evidence>
<feature type="transmembrane region" description="Helical" evidence="2">
    <location>
        <begin position="206"/>
        <end position="224"/>
    </location>
</feature>